<evidence type="ECO:0000256" key="1">
    <source>
        <dbReference type="ARBA" id="ARBA00022723"/>
    </source>
</evidence>
<evidence type="ECO:0000313" key="5">
    <source>
        <dbReference type="EnsemblPlants" id="TraesCS4B02G048000.1"/>
    </source>
</evidence>
<organism evidence="5">
    <name type="scientific">Triticum aestivum</name>
    <name type="common">Wheat</name>
    <dbReference type="NCBI Taxonomy" id="4565"/>
    <lineage>
        <taxon>Eukaryota</taxon>
        <taxon>Viridiplantae</taxon>
        <taxon>Streptophyta</taxon>
        <taxon>Embryophyta</taxon>
        <taxon>Tracheophyta</taxon>
        <taxon>Spermatophyta</taxon>
        <taxon>Magnoliopsida</taxon>
        <taxon>Liliopsida</taxon>
        <taxon>Poales</taxon>
        <taxon>Poaceae</taxon>
        <taxon>BOP clade</taxon>
        <taxon>Pooideae</taxon>
        <taxon>Triticodae</taxon>
        <taxon>Triticeae</taxon>
        <taxon>Triticinae</taxon>
        <taxon>Triticum</taxon>
    </lineage>
</organism>
<dbReference type="PANTHER" id="PTHR48124:SF1">
    <property type="entry name" value="ZINC FINGER GRF-TYPE DOMAIN-CONTAINING PROTEIN"/>
    <property type="match status" value="1"/>
</dbReference>
<dbReference type="Proteomes" id="UP000019116">
    <property type="component" value="Chromosome 4B"/>
</dbReference>
<dbReference type="PANTHER" id="PTHR48124">
    <property type="entry name" value="GRF-TYPE DOMAIN-CONTAINING PROTEIN"/>
    <property type="match status" value="1"/>
</dbReference>
<dbReference type="EnsemblPlants" id="TraesCS4B02G048000.1">
    <property type="protein sequence ID" value="TraesCS4B02G048000.1"/>
    <property type="gene ID" value="TraesCS4B02G048000"/>
</dbReference>
<reference evidence="5" key="1">
    <citation type="submission" date="2018-08" db="EMBL/GenBank/DDBJ databases">
        <authorList>
            <person name="Rossello M."/>
        </authorList>
    </citation>
    <scope>NUCLEOTIDE SEQUENCE [LARGE SCALE GENOMIC DNA]</scope>
    <source>
        <strain evidence="5">cv. Chinese Spring</strain>
    </source>
</reference>
<name>A0A3B6INU5_WHEAT</name>
<dbReference type="Pfam" id="PF06839">
    <property type="entry name" value="Zn_ribbon_GRF"/>
    <property type="match status" value="1"/>
</dbReference>
<keyword evidence="1" id="KW-0479">Metal-binding</keyword>
<evidence type="ECO:0000313" key="6">
    <source>
        <dbReference type="Proteomes" id="UP000019116"/>
    </source>
</evidence>
<dbReference type="SMR" id="A0A3B6INU5"/>
<dbReference type="Gramene" id="TraesJAG4B03G02238790.1">
    <property type="protein sequence ID" value="TraesJAG4B03G02238790.1"/>
    <property type="gene ID" value="TraesJAG4B03G02238790"/>
</dbReference>
<dbReference type="Gramene" id="TraesLAC4B03G02193020.1">
    <property type="protein sequence ID" value="TraesLAC4B03G02193020.1"/>
    <property type="gene ID" value="TraesLAC4B03G02193020"/>
</dbReference>
<dbReference type="Gramene" id="TraesSYM4B03G02265520.1">
    <property type="protein sequence ID" value="TraesSYM4B03G02265520.1"/>
    <property type="gene ID" value="TraesSYM4B03G02265520"/>
</dbReference>
<dbReference type="AlphaFoldDB" id="A0A3B6INU5"/>
<proteinExistence type="predicted"/>
<dbReference type="OrthoDB" id="666655at2759"/>
<keyword evidence="3" id="KW-0862">Zinc</keyword>
<feature type="domain" description="GRF-type" evidence="4">
    <location>
        <begin position="24"/>
        <end position="64"/>
    </location>
</feature>
<sequence length="154" mass="17375">MSSSSSRATSRIQSPTHVEMPIFVCPLCRAGVDRRVSHTPKNHNRSFYMCSENGVKCFFLWVDALAKTLMNELQEEHDECLPILARTTVAATQALEEETEGEAHNDRELPELRMLNKKVGKLEDQAQIPICNYFLAFVGRVIALGVMFKLYGKA</sequence>
<accession>A0A3B6INU5</accession>
<dbReference type="InterPro" id="IPR010666">
    <property type="entry name" value="Znf_GRF"/>
</dbReference>
<evidence type="ECO:0000256" key="2">
    <source>
        <dbReference type="ARBA" id="ARBA00022771"/>
    </source>
</evidence>
<dbReference type="Gramene" id="TraesSTA4B03G02234280.1">
    <property type="protein sequence ID" value="TraesSTA4B03G02234280.1"/>
    <property type="gene ID" value="TraesSTA4B03G02234280"/>
</dbReference>
<dbReference type="Gramene" id="TraesCS4B03G0103400.1">
    <property type="protein sequence ID" value="TraesCS4B03G0103400.1.CDS"/>
    <property type="gene ID" value="TraesCS4B03G0103400"/>
</dbReference>
<dbReference type="Gramene" id="TraesJUL4B03G02260010.1">
    <property type="protein sequence ID" value="TraesJUL4B03G02260010.1"/>
    <property type="gene ID" value="TraesJUL4B03G02260010"/>
</dbReference>
<reference evidence="5" key="2">
    <citation type="submission" date="2018-10" db="UniProtKB">
        <authorList>
            <consortium name="EnsemblPlants"/>
        </authorList>
    </citation>
    <scope>IDENTIFICATION</scope>
</reference>
<keyword evidence="6" id="KW-1185">Reference proteome</keyword>
<keyword evidence="2" id="KW-0863">Zinc-finger</keyword>
<evidence type="ECO:0000259" key="4">
    <source>
        <dbReference type="Pfam" id="PF06839"/>
    </source>
</evidence>
<dbReference type="Gramene" id="TraesMAC4B03G02238570.1">
    <property type="protein sequence ID" value="TraesMAC4B03G02238570.1"/>
    <property type="gene ID" value="TraesMAC4B03G02238570"/>
</dbReference>
<dbReference type="Gramene" id="TraesCS4B02G048000.1">
    <property type="protein sequence ID" value="TraesCS4B02G048000.1"/>
    <property type="gene ID" value="TraesCS4B02G048000"/>
</dbReference>
<dbReference type="Gramene" id="TraesNOR4B03G02256210.1">
    <property type="protein sequence ID" value="TraesNOR4B03G02256210.1"/>
    <property type="gene ID" value="TraesNOR4B03G02256210"/>
</dbReference>
<evidence type="ECO:0000256" key="3">
    <source>
        <dbReference type="ARBA" id="ARBA00022833"/>
    </source>
</evidence>
<dbReference type="GO" id="GO:0008270">
    <property type="term" value="F:zinc ion binding"/>
    <property type="evidence" value="ECO:0007669"/>
    <property type="project" value="UniProtKB-KW"/>
</dbReference>
<dbReference type="Gramene" id="TraesLDM4B03G02239170.1">
    <property type="protein sequence ID" value="TraesLDM4B03G02239170.1"/>
    <property type="gene ID" value="TraesLDM4B03G02239170"/>
</dbReference>
<protein>
    <recommendedName>
        <fullName evidence="4">GRF-type domain-containing protein</fullName>
    </recommendedName>
</protein>